<dbReference type="PANTHER" id="PTHR22916">
    <property type="entry name" value="GLYCOSYLTRANSFERASE"/>
    <property type="match status" value="1"/>
</dbReference>
<keyword evidence="5" id="KW-1185">Reference proteome</keyword>
<evidence type="ECO:0000256" key="1">
    <source>
        <dbReference type="ARBA" id="ARBA00006739"/>
    </source>
</evidence>
<comment type="caution">
    <text evidence="4">The sequence shown here is derived from an EMBL/GenBank/DDBJ whole genome shotgun (WGS) entry which is preliminary data.</text>
</comment>
<reference evidence="4 5" key="1">
    <citation type="submission" date="2019-03" db="EMBL/GenBank/DDBJ databases">
        <title>Genome sequence of Lentibacillus salicampi ATCC BAA-719.</title>
        <authorList>
            <person name="Maclea K.S."/>
            <person name="Simoes Junior M."/>
        </authorList>
    </citation>
    <scope>NUCLEOTIDE SEQUENCE [LARGE SCALE GENOMIC DNA]</scope>
    <source>
        <strain evidence="4 5">ATCC BAA-719</strain>
    </source>
</reference>
<comment type="similarity">
    <text evidence="1">Belongs to the glycosyltransferase 2 family.</text>
</comment>
<dbReference type="CDD" id="cd00761">
    <property type="entry name" value="Glyco_tranf_GTA_type"/>
    <property type="match status" value="1"/>
</dbReference>
<proteinExistence type="inferred from homology"/>
<dbReference type="InterPro" id="IPR001173">
    <property type="entry name" value="Glyco_trans_2-like"/>
</dbReference>
<keyword evidence="4" id="KW-0808">Transferase</keyword>
<organism evidence="4 5">
    <name type="scientific">Lentibacillus salicampi</name>
    <dbReference type="NCBI Taxonomy" id="175306"/>
    <lineage>
        <taxon>Bacteria</taxon>
        <taxon>Bacillati</taxon>
        <taxon>Bacillota</taxon>
        <taxon>Bacilli</taxon>
        <taxon>Bacillales</taxon>
        <taxon>Bacillaceae</taxon>
        <taxon>Lentibacillus</taxon>
    </lineage>
</organism>
<feature type="domain" description="Glycosyltransferase 2-like" evidence="3">
    <location>
        <begin position="155"/>
        <end position="267"/>
    </location>
</feature>
<accession>A0A4Y9A8K5</accession>
<evidence type="ECO:0000313" key="4">
    <source>
        <dbReference type="EMBL" id="TFJ91582.1"/>
    </source>
</evidence>
<dbReference type="PANTHER" id="PTHR22916:SF3">
    <property type="entry name" value="UDP-GLCNAC:BETAGAL BETA-1,3-N-ACETYLGLUCOSAMINYLTRANSFERASE-LIKE PROTEIN 1"/>
    <property type="match status" value="1"/>
</dbReference>
<dbReference type="SUPFAM" id="SSF53448">
    <property type="entry name" value="Nucleotide-diphospho-sugar transferases"/>
    <property type="match status" value="1"/>
</dbReference>
<dbReference type="Proteomes" id="UP000298484">
    <property type="component" value="Unassembled WGS sequence"/>
</dbReference>
<dbReference type="AlphaFoldDB" id="A0A4Y9A8K5"/>
<dbReference type="EMBL" id="SRHY01000047">
    <property type="protein sequence ID" value="TFJ91582.1"/>
    <property type="molecule type" value="Genomic_DNA"/>
</dbReference>
<dbReference type="Gene3D" id="3.90.550.10">
    <property type="entry name" value="Spore Coat Polysaccharide Biosynthesis Protein SpsA, Chain A"/>
    <property type="match status" value="1"/>
</dbReference>
<evidence type="ECO:0000256" key="2">
    <source>
        <dbReference type="SAM" id="MobiDB-lite"/>
    </source>
</evidence>
<dbReference type="GO" id="GO:0016758">
    <property type="term" value="F:hexosyltransferase activity"/>
    <property type="evidence" value="ECO:0007669"/>
    <property type="project" value="UniProtKB-ARBA"/>
</dbReference>
<evidence type="ECO:0000313" key="5">
    <source>
        <dbReference type="Proteomes" id="UP000298484"/>
    </source>
</evidence>
<feature type="region of interest" description="Disordered" evidence="2">
    <location>
        <begin position="85"/>
        <end position="127"/>
    </location>
</feature>
<dbReference type="InterPro" id="IPR029044">
    <property type="entry name" value="Nucleotide-diphossugar_trans"/>
</dbReference>
<feature type="compositionally biased region" description="Polar residues" evidence="2">
    <location>
        <begin position="110"/>
        <end position="127"/>
    </location>
</feature>
<name>A0A4Y9A8K5_9BACI</name>
<sequence length="604" mass="67946">MDGEKDVDRLRKAAIIKAECHDLLGESEKAKHVINAALEMKHHRDLFLAYANLEETVEKKTEWINKTLKAYGLQPVYFAADTEGAAKPSQSNTNSCESSIKTCDADPKTSENVTHSSQNSTKTSESFTGLSKSITYDDLTTKPMDKQIENGPKVSVILPAYNAEDGISTAIESILSQTWQNIELLVVDDCSSDNTKDVVRDHMKQDSRITLMFTPVNSGPYIARNIALKAATGEFVTVNDSDDWSHAEKIEIQAKHLQHNKNIIANTSEHARLTEDLTFYRRGTPGHYIFSNMSSLMFRRKPVLKKLGYWNSVRFAADGEFKRRLINVFGKQTVVDLKTGPLSLPRQSVTSLTGSSAFGYSGFFKGVRKEYVESFEYYHTRADSLYYPAEQSNRLFPVPEPMWPTPEPKHNGSRHFDIVVAADFRSPTDQLNETIGEIQTHNEMGLRTGLVQMAEYNLNAAKTVNADVRKLIDGKNVQMLVFGESITCDILLIKNPSILQEQQHYIPDMAPGAVLAIIEQPLADLRTCSRRLTAYFDKKGKWYPKNQAIRGILETDKANGLRFIKLANDNWPAIHAEGDTAYGEFLANWLVDANPYIYERFSSC</sequence>
<protein>
    <submittedName>
        <fullName evidence="4">Glycosyltransferase</fullName>
    </submittedName>
</protein>
<dbReference type="OrthoDB" id="396512at2"/>
<evidence type="ECO:0000259" key="3">
    <source>
        <dbReference type="Pfam" id="PF00535"/>
    </source>
</evidence>
<dbReference type="Pfam" id="PF00535">
    <property type="entry name" value="Glycos_transf_2"/>
    <property type="match status" value="1"/>
</dbReference>
<gene>
    <name evidence="4" type="ORF">E4U82_16920</name>
</gene>
<feature type="compositionally biased region" description="Polar residues" evidence="2">
    <location>
        <begin position="88"/>
        <end position="101"/>
    </location>
</feature>